<protein>
    <submittedName>
        <fullName evidence="2">Uncharacterized protein</fullName>
    </submittedName>
</protein>
<proteinExistence type="predicted"/>
<dbReference type="AlphaFoldDB" id="A0A1J5R6W8"/>
<evidence type="ECO:0000256" key="1">
    <source>
        <dbReference type="SAM" id="MobiDB-lite"/>
    </source>
</evidence>
<accession>A0A1J5R6W8</accession>
<dbReference type="EMBL" id="MLJW01000662">
    <property type="protein sequence ID" value="OIQ83901.1"/>
    <property type="molecule type" value="Genomic_DNA"/>
</dbReference>
<name>A0A1J5R6W8_9ZZZZ</name>
<comment type="caution">
    <text evidence="2">The sequence shown here is derived from an EMBL/GenBank/DDBJ whole genome shotgun (WGS) entry which is preliminary data.</text>
</comment>
<organism evidence="2">
    <name type="scientific">mine drainage metagenome</name>
    <dbReference type="NCBI Taxonomy" id="410659"/>
    <lineage>
        <taxon>unclassified sequences</taxon>
        <taxon>metagenomes</taxon>
        <taxon>ecological metagenomes</taxon>
    </lineage>
</organism>
<feature type="region of interest" description="Disordered" evidence="1">
    <location>
        <begin position="1"/>
        <end position="20"/>
    </location>
</feature>
<evidence type="ECO:0000313" key="2">
    <source>
        <dbReference type="EMBL" id="OIQ83901.1"/>
    </source>
</evidence>
<sequence length="78" mass="7575">MQLASDAAPQVSSPDRASEAASALSSSPFFSRFPQVPSQSDIATSSAVKAAMAVRAGGGAGAGCCGAHYFLAAAGPNS</sequence>
<gene>
    <name evidence="2" type="ORF">GALL_342940</name>
</gene>
<reference evidence="2" key="1">
    <citation type="submission" date="2016-10" db="EMBL/GenBank/DDBJ databases">
        <title>Sequence of Gallionella enrichment culture.</title>
        <authorList>
            <person name="Poehlein A."/>
            <person name="Muehling M."/>
            <person name="Daniel R."/>
        </authorList>
    </citation>
    <scope>NUCLEOTIDE SEQUENCE</scope>
</reference>